<dbReference type="EMBL" id="CP076684">
    <property type="protein sequence ID" value="QWV19447.1"/>
    <property type="molecule type" value="Genomic_DNA"/>
</dbReference>
<dbReference type="Proteomes" id="UP000683436">
    <property type="component" value="Plasmid megaplasmid"/>
</dbReference>
<gene>
    <name evidence="1" type="ORF">KQ248_22720</name>
</gene>
<reference evidence="1 2" key="1">
    <citation type="submission" date="2021-06" db="EMBL/GenBank/DDBJ databases">
        <title>Microbial metabolic specificity influences pelagic lipid remineralization.</title>
        <authorList>
            <person name="Behrendt L."/>
            <person name="Hunter J.E."/>
            <person name="Alcolombri U."/>
            <person name="Smriga S."/>
            <person name="Mincer T."/>
            <person name="Lowenstein D.P."/>
            <person name="Peaudecerf F.J."/>
            <person name="Fernandez V.I."/>
            <person name="Fredricks H."/>
            <person name="Almblad H."/>
            <person name="Harrison J.J."/>
            <person name="Stocker R."/>
            <person name="Van Mooy B.A.S."/>
        </authorList>
    </citation>
    <scope>NUCLEOTIDE SEQUENCE [LARGE SCALE GENOMIC DNA]</scope>
    <source>
        <strain evidence="1 2">A252</strain>
        <plasmid evidence="1 2">megaplasmid</plasmid>
    </source>
</reference>
<geneLocation type="plasmid" evidence="1 2">
    <name>megaplasmid</name>
</geneLocation>
<keyword evidence="2" id="KW-1185">Reference proteome</keyword>
<organism evidence="1 2">
    <name type="scientific">Stutzerimonas zhaodongensis</name>
    <dbReference type="NCBI Taxonomy" id="1176257"/>
    <lineage>
        <taxon>Bacteria</taxon>
        <taxon>Pseudomonadati</taxon>
        <taxon>Pseudomonadota</taxon>
        <taxon>Gammaproteobacteria</taxon>
        <taxon>Pseudomonadales</taxon>
        <taxon>Pseudomonadaceae</taxon>
        <taxon>Stutzerimonas</taxon>
    </lineage>
</organism>
<protein>
    <submittedName>
        <fullName evidence="1">Uncharacterized protein</fullName>
    </submittedName>
</protein>
<evidence type="ECO:0000313" key="1">
    <source>
        <dbReference type="EMBL" id="QWV19447.1"/>
    </source>
</evidence>
<sequence>MSTTEATTLPTVWLVAFAYKWPFEQGQQDRHFDSESEARLFIESIRDRLLFWYLGENGRVIDAWDPDSRFA</sequence>
<keyword evidence="1" id="KW-0614">Plasmid</keyword>
<dbReference type="RefSeq" id="WP_216707292.1">
    <property type="nucleotide sequence ID" value="NZ_CP076684.1"/>
</dbReference>
<name>A0ABX8J0F9_9GAMM</name>
<proteinExistence type="predicted"/>
<accession>A0ABX8J0F9</accession>
<evidence type="ECO:0000313" key="2">
    <source>
        <dbReference type="Proteomes" id="UP000683436"/>
    </source>
</evidence>